<feature type="compositionally biased region" description="Basic and acidic residues" evidence="1">
    <location>
        <begin position="411"/>
        <end position="426"/>
    </location>
</feature>
<protein>
    <submittedName>
        <fullName evidence="3">Uncharacterized protein</fullName>
    </submittedName>
</protein>
<evidence type="ECO:0000256" key="1">
    <source>
        <dbReference type="SAM" id="MobiDB-lite"/>
    </source>
</evidence>
<keyword evidence="4" id="KW-1185">Reference proteome</keyword>
<keyword evidence="2" id="KW-1133">Transmembrane helix</keyword>
<dbReference type="EMBL" id="JACAZI010000023">
    <property type="protein sequence ID" value="KAF7336213.1"/>
    <property type="molecule type" value="Genomic_DNA"/>
</dbReference>
<sequence>MTLHSPVHMPDFSAYMDSLGASAVGPSPHKPMLTDFELPLVKYLQLSWSLVAAELCLYGEYICLVTRRLAEYLAGGYVAMMMFYLHVLRMGRLARNRFLVAATITLFILCTIHCFLLLVTAIMETRDLVSGDFWYSRISYLNLEVATNVVYVTSKEYLLSVIADTIFTFRCYAIWNSRLKIVLLPIFLTLLVALLGYCNVRNLLVSDDQVLDPTMLFLSSNIGGSLLLVGSIVLSVFTTAILMGLSLGRIWWFSRAARDLMGKEVVGKYHPVVAMILESGALYFTGGLVFVVLFCEVDLPKAQTGIVLGQLVGIAPTIIAVRVGLGYSIESVESFIGSEPLTQIRFNSASRAVDEGEDHTLALRVYLFASFPTPLFLFFQCTGAFLRYQNIVPHPRRALSPLARLPPPPEHAQHRDAASDPRRDYDTAPSLLDAVIHPREPASSPPLPATAAVFNEEYYPHAHSTCHAHRLPHEQHAPPPFPIPDGDCLASPLAPTSAAEYRPCRRTFEPGRIPVATSSNSRPRSTRHGHSLSPIAHAASIAFPPTVNILCAVPTPHLSESQRHPHCRSHVQGWSSLHYPRRRRRPPSPPYPAKKWGQRG</sequence>
<evidence type="ECO:0000313" key="4">
    <source>
        <dbReference type="Proteomes" id="UP000620124"/>
    </source>
</evidence>
<reference evidence="3" key="1">
    <citation type="submission" date="2020-05" db="EMBL/GenBank/DDBJ databases">
        <title>Mycena genomes resolve the evolution of fungal bioluminescence.</title>
        <authorList>
            <person name="Tsai I.J."/>
        </authorList>
    </citation>
    <scope>NUCLEOTIDE SEQUENCE</scope>
    <source>
        <strain evidence="3">CCC161011</strain>
    </source>
</reference>
<keyword evidence="2" id="KW-0812">Transmembrane</keyword>
<organism evidence="3 4">
    <name type="scientific">Mycena venus</name>
    <dbReference type="NCBI Taxonomy" id="2733690"/>
    <lineage>
        <taxon>Eukaryota</taxon>
        <taxon>Fungi</taxon>
        <taxon>Dikarya</taxon>
        <taxon>Basidiomycota</taxon>
        <taxon>Agaricomycotina</taxon>
        <taxon>Agaricomycetes</taxon>
        <taxon>Agaricomycetidae</taxon>
        <taxon>Agaricales</taxon>
        <taxon>Marasmiineae</taxon>
        <taxon>Mycenaceae</taxon>
        <taxon>Mycena</taxon>
    </lineage>
</organism>
<name>A0A8H6X7X3_9AGAR</name>
<feature type="transmembrane region" description="Helical" evidence="2">
    <location>
        <begin position="272"/>
        <end position="294"/>
    </location>
</feature>
<feature type="region of interest" description="Disordered" evidence="1">
    <location>
        <begin position="399"/>
        <end position="426"/>
    </location>
</feature>
<keyword evidence="2" id="KW-0472">Membrane</keyword>
<feature type="region of interest" description="Disordered" evidence="1">
    <location>
        <begin position="510"/>
        <end position="530"/>
    </location>
</feature>
<comment type="caution">
    <text evidence="3">The sequence shown here is derived from an EMBL/GenBank/DDBJ whole genome shotgun (WGS) entry which is preliminary data.</text>
</comment>
<dbReference type="Proteomes" id="UP000620124">
    <property type="component" value="Unassembled WGS sequence"/>
</dbReference>
<feature type="transmembrane region" description="Helical" evidence="2">
    <location>
        <begin position="224"/>
        <end position="252"/>
    </location>
</feature>
<accession>A0A8H6X7X3</accession>
<evidence type="ECO:0000313" key="3">
    <source>
        <dbReference type="EMBL" id="KAF7336213.1"/>
    </source>
</evidence>
<feature type="transmembrane region" description="Helical" evidence="2">
    <location>
        <begin position="306"/>
        <end position="325"/>
    </location>
</feature>
<feature type="region of interest" description="Disordered" evidence="1">
    <location>
        <begin position="577"/>
        <end position="600"/>
    </location>
</feature>
<proteinExistence type="predicted"/>
<dbReference type="OrthoDB" id="3059885at2759"/>
<feature type="transmembrane region" description="Helical" evidence="2">
    <location>
        <begin position="99"/>
        <end position="123"/>
    </location>
</feature>
<feature type="transmembrane region" description="Helical" evidence="2">
    <location>
        <begin position="69"/>
        <end position="87"/>
    </location>
</feature>
<gene>
    <name evidence="3" type="ORF">MVEN_02169100</name>
</gene>
<evidence type="ECO:0000256" key="2">
    <source>
        <dbReference type="SAM" id="Phobius"/>
    </source>
</evidence>
<feature type="transmembrane region" description="Helical" evidence="2">
    <location>
        <begin position="182"/>
        <end position="204"/>
    </location>
</feature>
<dbReference type="AlphaFoldDB" id="A0A8H6X7X3"/>